<keyword evidence="4" id="KW-0539">Nucleus</keyword>
<dbReference type="InParanoid" id="D8T4L2"/>
<keyword evidence="2" id="KW-0132">Cell division</keyword>
<protein>
    <submittedName>
        <fullName evidence="6">Uncharacterized protein</fullName>
    </submittedName>
</protein>
<dbReference type="AlphaFoldDB" id="D8T4L2"/>
<comment type="subcellular location">
    <subcellularLocation>
        <location evidence="1">Nucleus</location>
    </subcellularLocation>
</comment>
<feature type="non-terminal residue" evidence="6">
    <location>
        <position position="1"/>
    </location>
</feature>
<name>D8T4L2_SELML</name>
<sequence>QQLSALLPNVDQSASEETRRALAPCKDALVRAELLHHKDKEVKLFVATCASEILRIEAPDLPYNDDVLKDLFELIVNTFKGLSDMQSPLYQKRVHILETVSAIKSCLLLLDIDNCDDVILDMFKTLFQEARDDHPSNILSAMLNIMALLVKDSDNYPRPLVMEIVSNLVKSKKTSAAASKVASEVIRENAQELEPNVIGLLNTVHEQSADPWLQQNYYEVLFEIHRCAPKMFLAYAPTIVEGLVNGDETIRVKTVELLGRVFSSQGQAVDKQLVSEFIKRITDKSLNVRVATMQSARDCFDSLGADAKEIIEKLEDRVQDTHDQGRMKAVTAGTRNLAMQKLTNVYATHCGTPESEKLEWIPIKILKCVNLKEFRYFFCLFSLSHRFPFHPIISRRPHGIELAFSEELFLPELPVSERTKHWIAMFSQFEGNDVKGLERVLSAKQRYAFFRFSLAVFTLADFSL</sequence>
<keyword evidence="7" id="KW-1185">Reference proteome</keyword>
<dbReference type="Gene3D" id="1.25.10.10">
    <property type="entry name" value="Leucine-rich Repeat Variant"/>
    <property type="match status" value="1"/>
</dbReference>
<dbReference type="GO" id="GO:0051301">
    <property type="term" value="P:cell division"/>
    <property type="evidence" value="ECO:0007669"/>
    <property type="project" value="UniProtKB-KW"/>
</dbReference>
<dbReference type="EMBL" id="GL377674">
    <property type="protein sequence ID" value="EFJ08376.1"/>
    <property type="molecule type" value="Genomic_DNA"/>
</dbReference>
<dbReference type="KEGG" id="smo:SELMODRAFT_131885"/>
<dbReference type="STRING" id="88036.D8T4L2"/>
<evidence type="ECO:0000256" key="4">
    <source>
        <dbReference type="ARBA" id="ARBA00023242"/>
    </source>
</evidence>
<dbReference type="Proteomes" id="UP000001514">
    <property type="component" value="Unassembled WGS sequence"/>
</dbReference>
<dbReference type="GO" id="GO:0007064">
    <property type="term" value="P:mitotic sister chromatid cohesion"/>
    <property type="evidence" value="ECO:0000318"/>
    <property type="project" value="GO_Central"/>
</dbReference>
<dbReference type="GO" id="GO:0000785">
    <property type="term" value="C:chromatin"/>
    <property type="evidence" value="ECO:0000318"/>
    <property type="project" value="GO_Central"/>
</dbReference>
<dbReference type="PANTHER" id="PTHR12663">
    <property type="entry name" value="ANDROGEN INDUCED INHIBITOR OF PROLIFERATION AS3 / PDS5-RELATED"/>
    <property type="match status" value="1"/>
</dbReference>
<dbReference type="eggNOG" id="KOG1525">
    <property type="taxonomic scope" value="Eukaryota"/>
</dbReference>
<dbReference type="Gramene" id="EFJ08376">
    <property type="protein sequence ID" value="EFJ08376"/>
    <property type="gene ID" value="SELMODRAFT_131885"/>
</dbReference>
<dbReference type="GO" id="GO:0005634">
    <property type="term" value="C:nucleus"/>
    <property type="evidence" value="ECO:0000318"/>
    <property type="project" value="GO_Central"/>
</dbReference>
<dbReference type="HOGENOM" id="CLU_031680_0_0_1"/>
<dbReference type="GO" id="GO:0035825">
    <property type="term" value="P:homologous recombination"/>
    <property type="evidence" value="ECO:0007669"/>
    <property type="project" value="UniProtKB-ARBA"/>
</dbReference>
<dbReference type="GO" id="GO:0140670">
    <property type="term" value="F:cohesin unloader activity"/>
    <property type="evidence" value="ECO:0000318"/>
    <property type="project" value="GO_Central"/>
</dbReference>
<dbReference type="InterPro" id="IPR016024">
    <property type="entry name" value="ARM-type_fold"/>
</dbReference>
<dbReference type="InterPro" id="IPR039776">
    <property type="entry name" value="Pds5"/>
</dbReference>
<evidence type="ECO:0000256" key="5">
    <source>
        <dbReference type="ARBA" id="ARBA00023306"/>
    </source>
</evidence>
<evidence type="ECO:0000313" key="7">
    <source>
        <dbReference type="Proteomes" id="UP000001514"/>
    </source>
</evidence>
<dbReference type="Pfam" id="PF20168">
    <property type="entry name" value="PDS5"/>
    <property type="match status" value="2"/>
</dbReference>
<proteinExistence type="predicted"/>
<dbReference type="InterPro" id="IPR011989">
    <property type="entry name" value="ARM-like"/>
</dbReference>
<accession>D8T4L2</accession>
<evidence type="ECO:0000256" key="2">
    <source>
        <dbReference type="ARBA" id="ARBA00022618"/>
    </source>
</evidence>
<dbReference type="GO" id="GO:0006281">
    <property type="term" value="P:DNA repair"/>
    <property type="evidence" value="ECO:0007669"/>
    <property type="project" value="UniProtKB-ARBA"/>
</dbReference>
<gene>
    <name evidence="6" type="ORF">SELMODRAFT_131885</name>
</gene>
<evidence type="ECO:0000313" key="6">
    <source>
        <dbReference type="EMBL" id="EFJ08376.1"/>
    </source>
</evidence>
<keyword evidence="5" id="KW-0131">Cell cycle</keyword>
<evidence type="ECO:0000256" key="3">
    <source>
        <dbReference type="ARBA" id="ARBA00022776"/>
    </source>
</evidence>
<reference evidence="6 7" key="1">
    <citation type="journal article" date="2011" name="Science">
        <title>The Selaginella genome identifies genetic changes associated with the evolution of vascular plants.</title>
        <authorList>
            <person name="Banks J.A."/>
            <person name="Nishiyama T."/>
            <person name="Hasebe M."/>
            <person name="Bowman J.L."/>
            <person name="Gribskov M."/>
            <person name="dePamphilis C."/>
            <person name="Albert V.A."/>
            <person name="Aono N."/>
            <person name="Aoyama T."/>
            <person name="Ambrose B.A."/>
            <person name="Ashton N.W."/>
            <person name="Axtell M.J."/>
            <person name="Barker E."/>
            <person name="Barker M.S."/>
            <person name="Bennetzen J.L."/>
            <person name="Bonawitz N.D."/>
            <person name="Chapple C."/>
            <person name="Cheng C."/>
            <person name="Correa L.G."/>
            <person name="Dacre M."/>
            <person name="DeBarry J."/>
            <person name="Dreyer I."/>
            <person name="Elias M."/>
            <person name="Engstrom E.M."/>
            <person name="Estelle M."/>
            <person name="Feng L."/>
            <person name="Finet C."/>
            <person name="Floyd S.K."/>
            <person name="Frommer W.B."/>
            <person name="Fujita T."/>
            <person name="Gramzow L."/>
            <person name="Gutensohn M."/>
            <person name="Harholt J."/>
            <person name="Hattori M."/>
            <person name="Heyl A."/>
            <person name="Hirai T."/>
            <person name="Hiwatashi Y."/>
            <person name="Ishikawa M."/>
            <person name="Iwata M."/>
            <person name="Karol K.G."/>
            <person name="Koehler B."/>
            <person name="Kolukisaoglu U."/>
            <person name="Kubo M."/>
            <person name="Kurata T."/>
            <person name="Lalonde S."/>
            <person name="Li K."/>
            <person name="Li Y."/>
            <person name="Litt A."/>
            <person name="Lyons E."/>
            <person name="Manning G."/>
            <person name="Maruyama T."/>
            <person name="Michael T.P."/>
            <person name="Mikami K."/>
            <person name="Miyazaki S."/>
            <person name="Morinaga S."/>
            <person name="Murata T."/>
            <person name="Mueller-Roeber B."/>
            <person name="Nelson D.R."/>
            <person name="Obara M."/>
            <person name="Oguri Y."/>
            <person name="Olmstead R.G."/>
            <person name="Onodera N."/>
            <person name="Petersen B.L."/>
            <person name="Pils B."/>
            <person name="Prigge M."/>
            <person name="Rensing S.A."/>
            <person name="Riano-Pachon D.M."/>
            <person name="Roberts A.W."/>
            <person name="Sato Y."/>
            <person name="Scheller H.V."/>
            <person name="Schulz B."/>
            <person name="Schulz C."/>
            <person name="Shakirov E.V."/>
            <person name="Shibagaki N."/>
            <person name="Shinohara N."/>
            <person name="Shippen D.E."/>
            <person name="Soerensen I."/>
            <person name="Sotooka R."/>
            <person name="Sugimoto N."/>
            <person name="Sugita M."/>
            <person name="Sumikawa N."/>
            <person name="Tanurdzic M."/>
            <person name="Theissen G."/>
            <person name="Ulvskov P."/>
            <person name="Wakazuki S."/>
            <person name="Weng J.K."/>
            <person name="Willats W.W."/>
            <person name="Wipf D."/>
            <person name="Wolf P.G."/>
            <person name="Yang L."/>
            <person name="Zimmer A.D."/>
            <person name="Zhu Q."/>
            <person name="Mitros T."/>
            <person name="Hellsten U."/>
            <person name="Loque D."/>
            <person name="Otillar R."/>
            <person name="Salamov A."/>
            <person name="Schmutz J."/>
            <person name="Shapiro H."/>
            <person name="Lindquist E."/>
            <person name="Lucas S."/>
            <person name="Rokhsar D."/>
            <person name="Grigoriev I.V."/>
        </authorList>
    </citation>
    <scope>NUCLEOTIDE SEQUENCE [LARGE SCALE GENOMIC DNA]</scope>
</reference>
<keyword evidence="3" id="KW-0498">Mitosis</keyword>
<evidence type="ECO:0000256" key="1">
    <source>
        <dbReference type="ARBA" id="ARBA00004123"/>
    </source>
</evidence>
<organism evidence="7">
    <name type="scientific">Selaginella moellendorffii</name>
    <name type="common">Spikemoss</name>
    <dbReference type="NCBI Taxonomy" id="88036"/>
    <lineage>
        <taxon>Eukaryota</taxon>
        <taxon>Viridiplantae</taxon>
        <taxon>Streptophyta</taxon>
        <taxon>Embryophyta</taxon>
        <taxon>Tracheophyta</taxon>
        <taxon>Lycopodiopsida</taxon>
        <taxon>Selaginellales</taxon>
        <taxon>Selaginellaceae</taxon>
        <taxon>Selaginella</taxon>
    </lineage>
</organism>
<dbReference type="SUPFAM" id="SSF48371">
    <property type="entry name" value="ARM repeat"/>
    <property type="match status" value="1"/>
</dbReference>
<dbReference type="PANTHER" id="PTHR12663:SF61">
    <property type="match status" value="1"/>
</dbReference>